<accession>A0ABX9QGZ6</accession>
<dbReference type="InterPro" id="IPR058923">
    <property type="entry name" value="RCC1-like_dom"/>
</dbReference>
<protein>
    <submittedName>
        <fullName evidence="3">Chromosome condensation regulator RCC1</fullName>
    </submittedName>
</protein>
<feature type="domain" description="RCC1-like" evidence="2">
    <location>
        <begin position="207"/>
        <end position="463"/>
    </location>
</feature>
<evidence type="ECO:0000313" key="4">
    <source>
        <dbReference type="Proteomes" id="UP000278907"/>
    </source>
</evidence>
<dbReference type="PRINTS" id="PR00633">
    <property type="entry name" value="RCCNDNSATION"/>
</dbReference>
<keyword evidence="1" id="KW-0677">Repeat</keyword>
<keyword evidence="4" id="KW-1185">Reference proteome</keyword>
<evidence type="ECO:0000259" key="2">
    <source>
        <dbReference type="Pfam" id="PF25390"/>
    </source>
</evidence>
<proteinExistence type="predicted"/>
<sequence length="466" mass="47362">MLALCSCGETPRPWEDPVIPSQPPPPDTEAPVVRIDTPAPGQWLNVPRLRLSGDVGDATRVEVWVDDGISRTLSVAGSTLSMELTVPPGSHVLHVSATDAAGNTATQDVPYHGGPGLGGGLSHTGVVRQGRLVTWGGNGQGQLCETTPEERPSPAFALEGQRPIAMVSAMDTTAWISADGSAWLCGALASLLDAGGTVVGSAHRVEGVKDVVGVALGSGHALLLDASGQVWAFGANARGQLGLGEEGEAVPQPTAVPDLTDVVQVVAGSEHSAALHRDGTVSVWGYNRDGVLGTGETEARVQASPARVPRLEQVEHLASGRSHLLALLADGTVRAWGTGTSGQLGHGDAGFGGGRAQPTPVLVLTGVTAVTAANNSSWALGSDGTGWAWGLNSTGQLGVGDTNQRVVPTRLATPLPLVELAAGAQHGLARTRDDAVIIWGGNLSGQLGQGDGAPKSASTPQSVNLP</sequence>
<dbReference type="InterPro" id="IPR009091">
    <property type="entry name" value="RCC1/BLIP-II"/>
</dbReference>
<dbReference type="PROSITE" id="PS00626">
    <property type="entry name" value="RCC1_2"/>
    <property type="match status" value="1"/>
</dbReference>
<dbReference type="PROSITE" id="PS50012">
    <property type="entry name" value="RCC1_3"/>
    <property type="match status" value="4"/>
</dbReference>
<organism evidence="3 4">
    <name type="scientific">Corallococcus praedator</name>
    <dbReference type="NCBI Taxonomy" id="2316724"/>
    <lineage>
        <taxon>Bacteria</taxon>
        <taxon>Pseudomonadati</taxon>
        <taxon>Myxococcota</taxon>
        <taxon>Myxococcia</taxon>
        <taxon>Myxococcales</taxon>
        <taxon>Cystobacterineae</taxon>
        <taxon>Myxococcaceae</taxon>
        <taxon>Corallococcus</taxon>
    </lineage>
</organism>
<dbReference type="InterPro" id="IPR000408">
    <property type="entry name" value="Reg_chr_condens"/>
</dbReference>
<evidence type="ECO:0000313" key="3">
    <source>
        <dbReference type="EMBL" id="RKI06875.1"/>
    </source>
</evidence>
<evidence type="ECO:0000256" key="1">
    <source>
        <dbReference type="ARBA" id="ARBA00022737"/>
    </source>
</evidence>
<name>A0ABX9QGZ6_9BACT</name>
<reference evidence="3 4" key="1">
    <citation type="submission" date="2018-09" db="EMBL/GenBank/DDBJ databases">
        <authorList>
            <person name="Livingstone P.G."/>
            <person name="Whitworth D.E."/>
        </authorList>
    </citation>
    <scope>NUCLEOTIDE SEQUENCE [LARGE SCALE GENOMIC DNA]</scope>
    <source>
        <strain evidence="3 4">CA031B</strain>
    </source>
</reference>
<dbReference type="Proteomes" id="UP000278907">
    <property type="component" value="Unassembled WGS sequence"/>
</dbReference>
<dbReference type="Gene3D" id="2.60.40.10">
    <property type="entry name" value="Immunoglobulins"/>
    <property type="match status" value="1"/>
</dbReference>
<dbReference type="InterPro" id="IPR013783">
    <property type="entry name" value="Ig-like_fold"/>
</dbReference>
<gene>
    <name evidence="3" type="ORF">D7Y13_19060</name>
</gene>
<dbReference type="InterPro" id="IPR051210">
    <property type="entry name" value="Ub_ligase/GEF_domain"/>
</dbReference>
<dbReference type="Pfam" id="PF25390">
    <property type="entry name" value="WD40_RLD"/>
    <property type="match status" value="1"/>
</dbReference>
<dbReference type="Gene3D" id="2.130.10.30">
    <property type="entry name" value="Regulator of chromosome condensation 1/beta-lactamase-inhibitor protein II"/>
    <property type="match status" value="2"/>
</dbReference>
<dbReference type="PANTHER" id="PTHR22870">
    <property type="entry name" value="REGULATOR OF CHROMOSOME CONDENSATION"/>
    <property type="match status" value="1"/>
</dbReference>
<dbReference type="PANTHER" id="PTHR22870:SF408">
    <property type="entry name" value="OS09G0560450 PROTEIN"/>
    <property type="match status" value="1"/>
</dbReference>
<comment type="caution">
    <text evidence="3">The sequence shown here is derived from an EMBL/GenBank/DDBJ whole genome shotgun (WGS) entry which is preliminary data.</text>
</comment>
<dbReference type="EMBL" id="RAWI01000138">
    <property type="protein sequence ID" value="RKI06875.1"/>
    <property type="molecule type" value="Genomic_DNA"/>
</dbReference>
<dbReference type="SUPFAM" id="SSF50985">
    <property type="entry name" value="RCC1/BLIP-II"/>
    <property type="match status" value="2"/>
</dbReference>